<evidence type="ECO:0000256" key="1">
    <source>
        <dbReference type="SAM" id="Phobius"/>
    </source>
</evidence>
<accession>A0A286UWQ5</accession>
<organism evidence="2 3">
    <name type="scientific">Pyrrhoderma noxium</name>
    <dbReference type="NCBI Taxonomy" id="2282107"/>
    <lineage>
        <taxon>Eukaryota</taxon>
        <taxon>Fungi</taxon>
        <taxon>Dikarya</taxon>
        <taxon>Basidiomycota</taxon>
        <taxon>Agaricomycotina</taxon>
        <taxon>Agaricomycetes</taxon>
        <taxon>Hymenochaetales</taxon>
        <taxon>Hymenochaetaceae</taxon>
        <taxon>Pyrrhoderma</taxon>
    </lineage>
</organism>
<dbReference type="OrthoDB" id="3059868at2759"/>
<gene>
    <name evidence="2" type="ORF">PNOK_0103200</name>
</gene>
<dbReference type="InParanoid" id="A0A286UWQ5"/>
<dbReference type="EMBL" id="NBII01000001">
    <property type="protein sequence ID" value="PAV23964.1"/>
    <property type="molecule type" value="Genomic_DNA"/>
</dbReference>
<keyword evidence="1" id="KW-0812">Transmembrane</keyword>
<proteinExistence type="predicted"/>
<comment type="caution">
    <text evidence="2">The sequence shown here is derived from an EMBL/GenBank/DDBJ whole genome shotgun (WGS) entry which is preliminary data.</text>
</comment>
<dbReference type="Proteomes" id="UP000217199">
    <property type="component" value="Unassembled WGS sequence"/>
</dbReference>
<sequence length="206" mass="23042">MSNQNIVFSVHNLQISVNYGAMFQLIGKAHVAISTSLIVKFYRLMSVYFGNTRLLVVALIVITILLALERYMKYNSAQDLSSSTNTKAALALHALSKIVIPSSSIWPEHYVAITRLSARRRNSTVSIPLETLINDIKNGALQIRASSSDFHQLIEGRMCINGWSFELGVTLSNRIDVLRWVISDELSGYSSEMFIKPTPFDEGKQT</sequence>
<reference evidence="2 3" key="1">
    <citation type="journal article" date="2017" name="Mol. Ecol.">
        <title>Comparative and population genomic landscape of Phellinus noxius: A hypervariable fungus causing root rot in trees.</title>
        <authorList>
            <person name="Chung C.L."/>
            <person name="Lee T.J."/>
            <person name="Akiba M."/>
            <person name="Lee H.H."/>
            <person name="Kuo T.H."/>
            <person name="Liu D."/>
            <person name="Ke H.M."/>
            <person name="Yokoi T."/>
            <person name="Roa M.B."/>
            <person name="Lu M.J."/>
            <person name="Chang Y.Y."/>
            <person name="Ann P.J."/>
            <person name="Tsai J.N."/>
            <person name="Chen C.Y."/>
            <person name="Tzean S.S."/>
            <person name="Ota Y."/>
            <person name="Hattori T."/>
            <person name="Sahashi N."/>
            <person name="Liou R.F."/>
            <person name="Kikuchi T."/>
            <person name="Tsai I.J."/>
        </authorList>
    </citation>
    <scope>NUCLEOTIDE SEQUENCE [LARGE SCALE GENOMIC DNA]</scope>
    <source>
        <strain evidence="2 3">FFPRI411160</strain>
    </source>
</reference>
<keyword evidence="1" id="KW-1133">Transmembrane helix</keyword>
<name>A0A286UWQ5_9AGAM</name>
<protein>
    <submittedName>
        <fullName evidence="2">Uncharacterized protein</fullName>
    </submittedName>
</protein>
<keyword evidence="3" id="KW-1185">Reference proteome</keyword>
<dbReference type="AlphaFoldDB" id="A0A286UWQ5"/>
<feature type="transmembrane region" description="Helical" evidence="1">
    <location>
        <begin position="21"/>
        <end position="42"/>
    </location>
</feature>
<keyword evidence="1" id="KW-0472">Membrane</keyword>
<evidence type="ECO:0000313" key="2">
    <source>
        <dbReference type="EMBL" id="PAV23964.1"/>
    </source>
</evidence>
<feature type="transmembrane region" description="Helical" evidence="1">
    <location>
        <begin position="48"/>
        <end position="68"/>
    </location>
</feature>
<evidence type="ECO:0000313" key="3">
    <source>
        <dbReference type="Proteomes" id="UP000217199"/>
    </source>
</evidence>